<dbReference type="InterPro" id="IPR001478">
    <property type="entry name" value="PDZ"/>
</dbReference>
<keyword evidence="6" id="KW-1133">Transmembrane helix</keyword>
<keyword evidence="6" id="KW-0812">Transmembrane</keyword>
<dbReference type="FunFam" id="2.30.42.10:FF:000063">
    <property type="entry name" value="Peptidase, S41 family"/>
    <property type="match status" value="1"/>
</dbReference>
<dbReference type="Pfam" id="PF03572">
    <property type="entry name" value="Peptidase_S41"/>
    <property type="match status" value="1"/>
</dbReference>
<dbReference type="PANTHER" id="PTHR32060:SF30">
    <property type="entry name" value="CARBOXY-TERMINAL PROCESSING PROTEASE CTPA"/>
    <property type="match status" value="1"/>
</dbReference>
<reference evidence="8 9" key="1">
    <citation type="journal article" date="2016" name="Nat. Commun.">
        <title>Thousands of microbial genomes shed light on interconnected biogeochemical processes in an aquifer system.</title>
        <authorList>
            <person name="Anantharaman K."/>
            <person name="Brown C.T."/>
            <person name="Hug L.A."/>
            <person name="Sharon I."/>
            <person name="Castelle C.J."/>
            <person name="Probst A.J."/>
            <person name="Thomas B.C."/>
            <person name="Singh A."/>
            <person name="Wilkins M.J."/>
            <person name="Karaoz U."/>
            <person name="Brodie E.L."/>
            <person name="Williams K.H."/>
            <person name="Hubbard S.S."/>
            <person name="Banfield J.F."/>
        </authorList>
    </citation>
    <scope>NUCLEOTIDE SEQUENCE [LARGE SCALE GENOMIC DNA]</scope>
</reference>
<accession>A0A1G2QAA4</accession>
<dbReference type="GO" id="GO:0030288">
    <property type="term" value="C:outer membrane-bounded periplasmic space"/>
    <property type="evidence" value="ECO:0007669"/>
    <property type="project" value="TreeGrafter"/>
</dbReference>
<feature type="domain" description="PDZ" evidence="7">
    <location>
        <begin position="125"/>
        <end position="195"/>
    </location>
</feature>
<evidence type="ECO:0000256" key="2">
    <source>
        <dbReference type="ARBA" id="ARBA00022670"/>
    </source>
</evidence>
<evidence type="ECO:0000256" key="1">
    <source>
        <dbReference type="ARBA" id="ARBA00009179"/>
    </source>
</evidence>
<dbReference type="AlphaFoldDB" id="A0A1G2QAA4"/>
<dbReference type="GO" id="GO:0007165">
    <property type="term" value="P:signal transduction"/>
    <property type="evidence" value="ECO:0007669"/>
    <property type="project" value="TreeGrafter"/>
</dbReference>
<dbReference type="CDD" id="cd06782">
    <property type="entry name" value="cpPDZ_CPP-like"/>
    <property type="match status" value="1"/>
</dbReference>
<keyword evidence="4 5" id="KW-0720">Serine protease</keyword>
<feature type="transmembrane region" description="Helical" evidence="6">
    <location>
        <begin position="12"/>
        <end position="30"/>
    </location>
</feature>
<dbReference type="GO" id="GO:0004175">
    <property type="term" value="F:endopeptidase activity"/>
    <property type="evidence" value="ECO:0007669"/>
    <property type="project" value="TreeGrafter"/>
</dbReference>
<dbReference type="Proteomes" id="UP000176494">
    <property type="component" value="Unassembled WGS sequence"/>
</dbReference>
<name>A0A1G2QAA4_9BACT</name>
<evidence type="ECO:0000256" key="5">
    <source>
        <dbReference type="RuleBase" id="RU004404"/>
    </source>
</evidence>
<evidence type="ECO:0000313" key="9">
    <source>
        <dbReference type="Proteomes" id="UP000176494"/>
    </source>
</evidence>
<dbReference type="Gene3D" id="3.90.226.10">
    <property type="entry name" value="2-enoyl-CoA Hydratase, Chain A, domain 1"/>
    <property type="match status" value="1"/>
</dbReference>
<dbReference type="PROSITE" id="PS50106">
    <property type="entry name" value="PDZ"/>
    <property type="match status" value="1"/>
</dbReference>
<dbReference type="InterPro" id="IPR005151">
    <property type="entry name" value="Tail-specific_protease"/>
</dbReference>
<evidence type="ECO:0000259" key="7">
    <source>
        <dbReference type="PROSITE" id="PS50106"/>
    </source>
</evidence>
<dbReference type="SMART" id="SM00245">
    <property type="entry name" value="TSPc"/>
    <property type="match status" value="1"/>
</dbReference>
<dbReference type="EMBL" id="MHTG01000014">
    <property type="protein sequence ID" value="OHA57408.1"/>
    <property type="molecule type" value="Genomic_DNA"/>
</dbReference>
<dbReference type="GO" id="GO:0008236">
    <property type="term" value="F:serine-type peptidase activity"/>
    <property type="evidence" value="ECO:0007669"/>
    <property type="project" value="UniProtKB-KW"/>
</dbReference>
<dbReference type="Gene3D" id="2.30.42.10">
    <property type="match status" value="1"/>
</dbReference>
<dbReference type="GO" id="GO:0006508">
    <property type="term" value="P:proteolysis"/>
    <property type="evidence" value="ECO:0007669"/>
    <property type="project" value="UniProtKB-KW"/>
</dbReference>
<dbReference type="InterPro" id="IPR004447">
    <property type="entry name" value="Peptidase_S41A"/>
</dbReference>
<dbReference type="CDD" id="cd07560">
    <property type="entry name" value="Peptidase_S41_CPP"/>
    <property type="match status" value="1"/>
</dbReference>
<dbReference type="InterPro" id="IPR036034">
    <property type="entry name" value="PDZ_sf"/>
</dbReference>
<protein>
    <recommendedName>
        <fullName evidence="7">PDZ domain-containing protein</fullName>
    </recommendedName>
</protein>
<dbReference type="PANTHER" id="PTHR32060">
    <property type="entry name" value="TAIL-SPECIFIC PROTEASE"/>
    <property type="match status" value="1"/>
</dbReference>
<comment type="caution">
    <text evidence="8">The sequence shown here is derived from an EMBL/GenBank/DDBJ whole genome shotgun (WGS) entry which is preliminary data.</text>
</comment>
<evidence type="ECO:0000313" key="8">
    <source>
        <dbReference type="EMBL" id="OHA57408.1"/>
    </source>
</evidence>
<evidence type="ECO:0000256" key="6">
    <source>
        <dbReference type="SAM" id="Phobius"/>
    </source>
</evidence>
<keyword evidence="2 5" id="KW-0645">Protease</keyword>
<evidence type="ECO:0000256" key="3">
    <source>
        <dbReference type="ARBA" id="ARBA00022801"/>
    </source>
</evidence>
<dbReference type="STRING" id="1802435.A2114_00695"/>
<dbReference type="Gene3D" id="3.30.750.44">
    <property type="match status" value="1"/>
</dbReference>
<dbReference type="Pfam" id="PF17820">
    <property type="entry name" value="PDZ_6"/>
    <property type="match status" value="1"/>
</dbReference>
<dbReference type="SUPFAM" id="SSF52096">
    <property type="entry name" value="ClpP/crotonase"/>
    <property type="match status" value="1"/>
</dbReference>
<proteinExistence type="inferred from homology"/>
<dbReference type="SMART" id="SM00228">
    <property type="entry name" value="PDZ"/>
    <property type="match status" value="1"/>
</dbReference>
<gene>
    <name evidence="8" type="ORF">A2114_00695</name>
</gene>
<dbReference type="NCBIfam" id="TIGR00225">
    <property type="entry name" value="prc"/>
    <property type="match status" value="1"/>
</dbReference>
<keyword evidence="6" id="KW-0472">Membrane</keyword>
<sequence>MFDEITPRFKPILIGLFVASAAFLAGWFLGGQTITYPTEPPVALSGATEGQPEQVDFSIFWQTWAVIDDKFVNGTSTDALTQEDLQNRVYGAAAGLVDSLGDPYTVFLPPADNEAFAEDIRGDFGGVGMELGARDGQLKVITTLPDTPAERAGVRAGDAITQIDGKPVGKMTVDEAVKLIRGEIGTIVTLTINRSGEGAKDFAITRGRIQVPTMETELLPSGVFVLKLYSFNALSPQLFKQGLRQFIEAKTDKLIIDLRGNPGGYLEASVDVASWFLPEGKVVVKERRVAGEADKLYRSRGYNVFNDKLKLVILIDGGSASASEIVAGALSEHGRAVLIGEETFGKGSVQELVPLPDGSAVKITIAKWLTPEDHSISENGLKPAVEVKMTAEDREAERDPQLAAAVDYLLKQK</sequence>
<dbReference type="InterPro" id="IPR029045">
    <property type="entry name" value="ClpP/crotonase-like_dom_sf"/>
</dbReference>
<evidence type="ECO:0000256" key="4">
    <source>
        <dbReference type="ARBA" id="ARBA00022825"/>
    </source>
</evidence>
<organism evidence="8 9">
    <name type="scientific">Candidatus Vogelbacteria bacterium GWA1_51_14</name>
    <dbReference type="NCBI Taxonomy" id="1802435"/>
    <lineage>
        <taxon>Bacteria</taxon>
        <taxon>Candidatus Vogeliibacteriota</taxon>
    </lineage>
</organism>
<dbReference type="SUPFAM" id="SSF50156">
    <property type="entry name" value="PDZ domain-like"/>
    <property type="match status" value="1"/>
</dbReference>
<keyword evidence="3 5" id="KW-0378">Hydrolase</keyword>
<dbReference type="InterPro" id="IPR041489">
    <property type="entry name" value="PDZ_6"/>
</dbReference>
<comment type="similarity">
    <text evidence="1 5">Belongs to the peptidase S41A family.</text>
</comment>